<comment type="caution">
    <text evidence="4">The sequence shown here is derived from an EMBL/GenBank/DDBJ whole genome shotgun (WGS) entry which is preliminary data.</text>
</comment>
<keyword evidence="2" id="KW-0902">Two-component regulatory system</keyword>
<reference evidence="4" key="1">
    <citation type="journal article" date="2014" name="Front. Microbiol.">
        <title>High frequency of phylogenetically diverse reductive dehalogenase-homologous genes in deep subseafloor sedimentary metagenomes.</title>
        <authorList>
            <person name="Kawai M."/>
            <person name="Futagami T."/>
            <person name="Toyoda A."/>
            <person name="Takaki Y."/>
            <person name="Nishi S."/>
            <person name="Hori S."/>
            <person name="Arai W."/>
            <person name="Tsubouchi T."/>
            <person name="Morono Y."/>
            <person name="Uchiyama I."/>
            <person name="Ito T."/>
            <person name="Fujiyama A."/>
            <person name="Inagaki F."/>
            <person name="Takami H."/>
        </authorList>
    </citation>
    <scope>NUCLEOTIDE SEQUENCE</scope>
    <source>
        <strain evidence="4">Expedition CK06-06</strain>
    </source>
</reference>
<dbReference type="PROSITE" id="PS50110">
    <property type="entry name" value="RESPONSE_REGULATORY"/>
    <property type="match status" value="2"/>
</dbReference>
<dbReference type="InterPro" id="IPR001789">
    <property type="entry name" value="Sig_transdc_resp-reg_receiver"/>
</dbReference>
<gene>
    <name evidence="4" type="ORF">S06H3_28565</name>
</gene>
<dbReference type="AlphaFoldDB" id="X1NSL4"/>
<evidence type="ECO:0000256" key="1">
    <source>
        <dbReference type="ARBA" id="ARBA00022553"/>
    </source>
</evidence>
<dbReference type="Gene3D" id="3.40.50.2300">
    <property type="match status" value="2"/>
</dbReference>
<dbReference type="PANTHER" id="PTHR44591:SF14">
    <property type="entry name" value="PROTEIN PILG"/>
    <property type="match status" value="1"/>
</dbReference>
<keyword evidence="1" id="KW-0597">Phosphoprotein</keyword>
<dbReference type="SUPFAM" id="SSF52172">
    <property type="entry name" value="CheY-like"/>
    <property type="match status" value="2"/>
</dbReference>
<sequence>MKILIVDDKEEERYLSKTLLKGSGYEVETAANGVEALEKLRAEGFDMIVSDILMPKMDGYQLCKECKEDEKLKDIPFVFFTAEYTEEGDENLALRLGVYKFIRKPIEADEFIKVIQGVFRDIEEAKKKPAAVGMKILVVEDNEDSRNLLVKQLRAYSHEVMAAANGAEALEQALAQPPDIIISDILMPKMDGYRLCQE</sequence>
<dbReference type="Pfam" id="PF00072">
    <property type="entry name" value="Response_reg"/>
    <property type="match status" value="2"/>
</dbReference>
<accession>X1NSL4</accession>
<dbReference type="InterPro" id="IPR011006">
    <property type="entry name" value="CheY-like_superfamily"/>
</dbReference>
<dbReference type="EMBL" id="BARV01016679">
    <property type="protein sequence ID" value="GAI29795.1"/>
    <property type="molecule type" value="Genomic_DNA"/>
</dbReference>
<dbReference type="InterPro" id="IPR050595">
    <property type="entry name" value="Bact_response_regulator"/>
</dbReference>
<name>X1NSL4_9ZZZZ</name>
<feature type="domain" description="Response regulatory" evidence="3">
    <location>
        <begin position="2"/>
        <end position="119"/>
    </location>
</feature>
<evidence type="ECO:0000256" key="2">
    <source>
        <dbReference type="ARBA" id="ARBA00023012"/>
    </source>
</evidence>
<feature type="domain" description="Response regulatory" evidence="3">
    <location>
        <begin position="135"/>
        <end position="198"/>
    </location>
</feature>
<protein>
    <recommendedName>
        <fullName evidence="3">Response regulatory domain-containing protein</fullName>
    </recommendedName>
</protein>
<evidence type="ECO:0000313" key="4">
    <source>
        <dbReference type="EMBL" id="GAI29795.1"/>
    </source>
</evidence>
<organism evidence="4">
    <name type="scientific">marine sediment metagenome</name>
    <dbReference type="NCBI Taxonomy" id="412755"/>
    <lineage>
        <taxon>unclassified sequences</taxon>
        <taxon>metagenomes</taxon>
        <taxon>ecological metagenomes</taxon>
    </lineage>
</organism>
<dbReference type="SMART" id="SM00448">
    <property type="entry name" value="REC"/>
    <property type="match status" value="2"/>
</dbReference>
<dbReference type="GO" id="GO:0000160">
    <property type="term" value="P:phosphorelay signal transduction system"/>
    <property type="evidence" value="ECO:0007669"/>
    <property type="project" value="InterPro"/>
</dbReference>
<proteinExistence type="predicted"/>
<evidence type="ECO:0000259" key="3">
    <source>
        <dbReference type="PROSITE" id="PS50110"/>
    </source>
</evidence>
<dbReference type="PANTHER" id="PTHR44591">
    <property type="entry name" value="STRESS RESPONSE REGULATOR PROTEIN 1"/>
    <property type="match status" value="1"/>
</dbReference>